<evidence type="ECO:0000313" key="3">
    <source>
        <dbReference type="Proteomes" id="UP001187415"/>
    </source>
</evidence>
<dbReference type="AlphaFoldDB" id="A0AA88IJB5"/>
<feature type="compositionally biased region" description="Polar residues" evidence="1">
    <location>
        <begin position="1"/>
        <end position="19"/>
    </location>
</feature>
<feature type="region of interest" description="Disordered" evidence="1">
    <location>
        <begin position="1"/>
        <end position="138"/>
    </location>
</feature>
<comment type="caution">
    <text evidence="2">The sequence shown here is derived from an EMBL/GenBank/DDBJ whole genome shotgun (WGS) entry which is preliminary data.</text>
</comment>
<dbReference type="Proteomes" id="UP001187415">
    <property type="component" value="Unassembled WGS sequence"/>
</dbReference>
<accession>A0AA88IJB5</accession>
<sequence length="138" mass="16092">MAQPDTDSQALKWRNSNRFYSYRGVQKRPSFSEHNKRRKRPSQSQRPKTTSRVTRQAYPPRPTDRRTPPFIPHGVNAWTQDLLLDCQKPQTRSTEPASTSSPQKRVPNNYVEREKNLVQEDNKKQEQSLLEEITASGN</sequence>
<reference evidence="2" key="1">
    <citation type="submission" date="2023-07" db="EMBL/GenBank/DDBJ databases">
        <title>Chromosome-level Genome Assembly of Striped Snakehead (Channa striata).</title>
        <authorList>
            <person name="Liu H."/>
        </authorList>
    </citation>
    <scope>NUCLEOTIDE SEQUENCE</scope>
    <source>
        <strain evidence="2">Gz</strain>
        <tissue evidence="2">Muscle</tissue>
    </source>
</reference>
<gene>
    <name evidence="2" type="ORF">Q5P01_026103</name>
</gene>
<dbReference type="EMBL" id="JAUPFM010000022">
    <property type="protein sequence ID" value="KAK2815636.1"/>
    <property type="molecule type" value="Genomic_DNA"/>
</dbReference>
<feature type="compositionally biased region" description="Polar residues" evidence="1">
    <location>
        <begin position="42"/>
        <end position="54"/>
    </location>
</feature>
<feature type="compositionally biased region" description="Basic and acidic residues" evidence="1">
    <location>
        <begin position="111"/>
        <end position="126"/>
    </location>
</feature>
<evidence type="ECO:0000313" key="2">
    <source>
        <dbReference type="EMBL" id="KAK2815636.1"/>
    </source>
</evidence>
<proteinExistence type="predicted"/>
<protein>
    <submittedName>
        <fullName evidence="2">Uncharacterized protein</fullName>
    </submittedName>
</protein>
<evidence type="ECO:0000256" key="1">
    <source>
        <dbReference type="SAM" id="MobiDB-lite"/>
    </source>
</evidence>
<name>A0AA88IJB5_CHASR</name>
<keyword evidence="3" id="KW-1185">Reference proteome</keyword>
<feature type="compositionally biased region" description="Polar residues" evidence="1">
    <location>
        <begin position="88"/>
        <end position="103"/>
    </location>
</feature>
<organism evidence="2 3">
    <name type="scientific">Channa striata</name>
    <name type="common">Snakehead murrel</name>
    <name type="synonym">Ophicephalus striatus</name>
    <dbReference type="NCBI Taxonomy" id="64152"/>
    <lineage>
        <taxon>Eukaryota</taxon>
        <taxon>Metazoa</taxon>
        <taxon>Chordata</taxon>
        <taxon>Craniata</taxon>
        <taxon>Vertebrata</taxon>
        <taxon>Euteleostomi</taxon>
        <taxon>Actinopterygii</taxon>
        <taxon>Neopterygii</taxon>
        <taxon>Teleostei</taxon>
        <taxon>Neoteleostei</taxon>
        <taxon>Acanthomorphata</taxon>
        <taxon>Anabantaria</taxon>
        <taxon>Anabantiformes</taxon>
        <taxon>Channoidei</taxon>
        <taxon>Channidae</taxon>
        <taxon>Channa</taxon>
    </lineage>
</organism>